<evidence type="ECO:0000256" key="5">
    <source>
        <dbReference type="ARBA" id="ARBA00023231"/>
    </source>
</evidence>
<comment type="similarity">
    <text evidence="2 6">Belongs to the NifW family.</text>
</comment>
<keyword evidence="5 6" id="KW-0535">Nitrogen fixation</keyword>
<accession>A0A6C2CDK2</accession>
<dbReference type="NCBIfam" id="NF002009">
    <property type="entry name" value="PRK00810.1"/>
    <property type="match status" value="1"/>
</dbReference>
<dbReference type="EMBL" id="SDKK01000038">
    <property type="protein sequence ID" value="TYC51766.1"/>
    <property type="molecule type" value="Genomic_DNA"/>
</dbReference>
<evidence type="ECO:0000256" key="3">
    <source>
        <dbReference type="ARBA" id="ARBA00011284"/>
    </source>
</evidence>
<comment type="subunit">
    <text evidence="3 6">Homotrimer; associates with NifD.</text>
</comment>
<dbReference type="AlphaFoldDB" id="A0A6C2CDK2"/>
<evidence type="ECO:0000313" key="7">
    <source>
        <dbReference type="EMBL" id="TYC51766.1"/>
    </source>
</evidence>
<dbReference type="PIRSF" id="PIRSF005790">
    <property type="entry name" value="NifW"/>
    <property type="match status" value="1"/>
</dbReference>
<proteinExistence type="inferred from homology"/>
<name>A0A6C2CDK2_9RHOO</name>
<evidence type="ECO:0000313" key="8">
    <source>
        <dbReference type="Proteomes" id="UP000389128"/>
    </source>
</evidence>
<gene>
    <name evidence="6 7" type="primary">nifW</name>
    <name evidence="7" type="ORF">ETQ85_23780</name>
</gene>
<comment type="function">
    <text evidence="1 6">May protect the nitrogenase Fe-Mo protein from oxidative damage.</text>
</comment>
<keyword evidence="8" id="KW-1185">Reference proteome</keyword>
<dbReference type="Pfam" id="PF03206">
    <property type="entry name" value="NifW"/>
    <property type="match status" value="1"/>
</dbReference>
<evidence type="ECO:0000256" key="4">
    <source>
        <dbReference type="ARBA" id="ARBA00016274"/>
    </source>
</evidence>
<evidence type="ECO:0000256" key="2">
    <source>
        <dbReference type="ARBA" id="ARBA00008351"/>
    </source>
</evidence>
<dbReference type="InterPro" id="IPR004893">
    <property type="entry name" value="NifW"/>
</dbReference>
<evidence type="ECO:0000256" key="6">
    <source>
        <dbReference type="HAMAP-Rule" id="MF_00529"/>
    </source>
</evidence>
<sequence>MNELIGELAKLSSAEEFLQFFAVPFDQKVVNVSRLHILKRFYQYLRRDTDLSEVAGSEMFSRYRSHLVAAYDDFVQSTPAREKVFKVFQDTDGRQQVSLDSLRATLPSAS</sequence>
<protein>
    <recommendedName>
        <fullName evidence="4 6">Nitrogenase-stabilizing/protective protein NifW</fullName>
    </recommendedName>
</protein>
<comment type="caution">
    <text evidence="7">The sequence shown here is derived from an EMBL/GenBank/DDBJ whole genome shotgun (WGS) entry which is preliminary data.</text>
</comment>
<evidence type="ECO:0000256" key="1">
    <source>
        <dbReference type="ARBA" id="ARBA00002247"/>
    </source>
</evidence>
<dbReference type="Proteomes" id="UP000389128">
    <property type="component" value="Unassembled WGS sequence"/>
</dbReference>
<dbReference type="RefSeq" id="WP_148581531.1">
    <property type="nucleotide sequence ID" value="NZ_JAVEUW010000054.1"/>
</dbReference>
<organism evidence="7 8">
    <name type="scientific">Zoogloea oleivorans</name>
    <dbReference type="NCBI Taxonomy" id="1552750"/>
    <lineage>
        <taxon>Bacteria</taxon>
        <taxon>Pseudomonadati</taxon>
        <taxon>Pseudomonadota</taxon>
        <taxon>Betaproteobacteria</taxon>
        <taxon>Rhodocyclales</taxon>
        <taxon>Zoogloeaceae</taxon>
        <taxon>Zoogloea</taxon>
    </lineage>
</organism>
<dbReference type="HAMAP" id="MF_00529">
    <property type="entry name" value="NifW"/>
    <property type="match status" value="1"/>
</dbReference>
<dbReference type="OrthoDB" id="9811868at2"/>
<reference evidence="7 8" key="1">
    <citation type="submission" date="2019-01" db="EMBL/GenBank/DDBJ databases">
        <title>Zoogloea oleivorans genome sequencing and assembly.</title>
        <authorList>
            <person name="Tancsics A."/>
            <person name="Farkas M."/>
            <person name="Kriszt B."/>
            <person name="Maroti G."/>
            <person name="Horvath B."/>
        </authorList>
    </citation>
    <scope>NUCLEOTIDE SEQUENCE [LARGE SCALE GENOMIC DNA]</scope>
    <source>
        <strain evidence="7 8">Buc</strain>
    </source>
</reference>
<dbReference type="GO" id="GO:0009399">
    <property type="term" value="P:nitrogen fixation"/>
    <property type="evidence" value="ECO:0007669"/>
    <property type="project" value="UniProtKB-UniRule"/>
</dbReference>